<dbReference type="Proteomes" id="UP001153555">
    <property type="component" value="Unassembled WGS sequence"/>
</dbReference>
<dbReference type="GO" id="GO:0008270">
    <property type="term" value="F:zinc ion binding"/>
    <property type="evidence" value="ECO:0007669"/>
    <property type="project" value="UniProtKB-KW"/>
</dbReference>
<evidence type="ECO:0000256" key="2">
    <source>
        <dbReference type="ARBA" id="ARBA00022771"/>
    </source>
</evidence>
<dbReference type="InterPro" id="IPR011016">
    <property type="entry name" value="Znf_RING-CH"/>
</dbReference>
<keyword evidence="2" id="KW-0863">Zinc-finger</keyword>
<evidence type="ECO:0000256" key="3">
    <source>
        <dbReference type="ARBA" id="ARBA00022833"/>
    </source>
</evidence>
<comment type="caution">
    <text evidence="7">The sequence shown here is derived from an EMBL/GenBank/DDBJ whole genome shotgun (WGS) entry which is preliminary data.</text>
</comment>
<evidence type="ECO:0000256" key="4">
    <source>
        <dbReference type="SAM" id="MobiDB-lite"/>
    </source>
</evidence>
<reference evidence="7" key="1">
    <citation type="submission" date="2019-12" db="EMBL/GenBank/DDBJ databases">
        <authorList>
            <person name="Scholes J."/>
        </authorList>
    </citation>
    <scope>NUCLEOTIDE SEQUENCE</scope>
</reference>
<dbReference type="EMBL" id="CACSLK010024540">
    <property type="protein sequence ID" value="CAA0823187.1"/>
    <property type="molecule type" value="Genomic_DNA"/>
</dbReference>
<proteinExistence type="predicted"/>
<evidence type="ECO:0000256" key="1">
    <source>
        <dbReference type="ARBA" id="ARBA00022723"/>
    </source>
</evidence>
<evidence type="ECO:0000259" key="6">
    <source>
        <dbReference type="PROSITE" id="PS51292"/>
    </source>
</evidence>
<keyword evidence="3" id="KW-0862">Zinc</keyword>
<feature type="region of interest" description="Disordered" evidence="4">
    <location>
        <begin position="445"/>
        <end position="502"/>
    </location>
</feature>
<evidence type="ECO:0000313" key="7">
    <source>
        <dbReference type="EMBL" id="CAA0823187.1"/>
    </source>
</evidence>
<gene>
    <name evidence="7" type="ORF">SHERM_20354</name>
</gene>
<dbReference type="PANTHER" id="PTHR46158:SF1">
    <property type="entry name" value="RING_U-BOX SUPERFAMILY PROTEIN"/>
    <property type="match status" value="1"/>
</dbReference>
<keyword evidence="1" id="KW-0479">Metal-binding</keyword>
<evidence type="ECO:0000256" key="5">
    <source>
        <dbReference type="SAM" id="Phobius"/>
    </source>
</evidence>
<evidence type="ECO:0000313" key="8">
    <source>
        <dbReference type="Proteomes" id="UP001153555"/>
    </source>
</evidence>
<dbReference type="SUPFAM" id="SSF57850">
    <property type="entry name" value="RING/U-box"/>
    <property type="match status" value="1"/>
</dbReference>
<organism evidence="7 8">
    <name type="scientific">Striga hermonthica</name>
    <name type="common">Purple witchweed</name>
    <name type="synonym">Buchnera hermonthica</name>
    <dbReference type="NCBI Taxonomy" id="68872"/>
    <lineage>
        <taxon>Eukaryota</taxon>
        <taxon>Viridiplantae</taxon>
        <taxon>Streptophyta</taxon>
        <taxon>Embryophyta</taxon>
        <taxon>Tracheophyta</taxon>
        <taxon>Spermatophyta</taxon>
        <taxon>Magnoliopsida</taxon>
        <taxon>eudicotyledons</taxon>
        <taxon>Gunneridae</taxon>
        <taxon>Pentapetalae</taxon>
        <taxon>asterids</taxon>
        <taxon>lamiids</taxon>
        <taxon>Lamiales</taxon>
        <taxon>Orobanchaceae</taxon>
        <taxon>Buchnereae</taxon>
        <taxon>Striga</taxon>
    </lineage>
</organism>
<accession>A0A9N7N6M0</accession>
<keyword evidence="5" id="KW-0472">Membrane</keyword>
<feature type="domain" description="RING-CH-type" evidence="6">
    <location>
        <begin position="224"/>
        <end position="286"/>
    </location>
</feature>
<dbReference type="InterPro" id="IPR013083">
    <property type="entry name" value="Znf_RING/FYVE/PHD"/>
</dbReference>
<keyword evidence="5" id="KW-1133">Transmembrane helix</keyword>
<sequence>MNSEGNTTTVTAIDELQKFDGSSEFDRQVVCSVHQLEKSSGGPLAEQMANPNSKTWKKSNLFLEIPTRTLENVSRPEFVQIKMPQTPIRTPKRVSFALTPSPGSRQSIKSIFPKLNSKQNVASTTIDSQDKPSLFLFSRMFTPRIKTTSSLPVTPIGSSSNRDSACDTKVVRLMSRSLSVPARNKKIDSYFRVIPSTPKAKPENEDLLKTSTSNDENNEIEGEDIPKEEAVCRICLVELCEGGSTLKMECSCKGELALAHQECAVKWFSIKGNKICDVCKQQVENLPVTLLCIQSSIDQASTFAQQMEINGYRVWEDVPILVIVSMLAYFCFLEQLLVGKMGSSAIAISLPFSCVLGLLASMTSSTMVKRRYVWVYAFVQFVLVVLFAHIFYSLVRVQVVLSILLSTLTGLGVSMSLSSILVEVLRWSRRVQVVILRNHIETSNHIMSDDPGQEHNAGDVENPETSGGRPPIPAVPRLPPPSGRTSPPSSASRHIQITRLRP</sequence>
<name>A0A9N7N6M0_STRHE</name>
<feature type="compositionally biased region" description="Pro residues" evidence="4">
    <location>
        <begin position="470"/>
        <end position="482"/>
    </location>
</feature>
<dbReference type="Gene3D" id="3.30.40.10">
    <property type="entry name" value="Zinc/RING finger domain, C3HC4 (zinc finger)"/>
    <property type="match status" value="1"/>
</dbReference>
<dbReference type="PROSITE" id="PS51292">
    <property type="entry name" value="ZF_RING_CH"/>
    <property type="match status" value="1"/>
</dbReference>
<feature type="compositionally biased region" description="Low complexity" evidence="4">
    <location>
        <begin position="483"/>
        <end position="493"/>
    </location>
</feature>
<feature type="region of interest" description="Disordered" evidence="4">
    <location>
        <begin position="201"/>
        <end position="220"/>
    </location>
</feature>
<keyword evidence="8" id="KW-1185">Reference proteome</keyword>
<feature type="transmembrane region" description="Helical" evidence="5">
    <location>
        <begin position="344"/>
        <end position="361"/>
    </location>
</feature>
<keyword evidence="5" id="KW-0812">Transmembrane</keyword>
<dbReference type="CDD" id="cd16495">
    <property type="entry name" value="RING_CH-C4HC3_MARCH"/>
    <property type="match status" value="1"/>
</dbReference>
<feature type="transmembrane region" description="Helical" evidence="5">
    <location>
        <begin position="400"/>
        <end position="422"/>
    </location>
</feature>
<dbReference type="AlphaFoldDB" id="A0A9N7N6M0"/>
<feature type="transmembrane region" description="Helical" evidence="5">
    <location>
        <begin position="373"/>
        <end position="394"/>
    </location>
</feature>
<dbReference type="OrthoDB" id="435038at2759"/>
<dbReference type="SMART" id="SM00744">
    <property type="entry name" value="RINGv"/>
    <property type="match status" value="1"/>
</dbReference>
<dbReference type="Pfam" id="PF12906">
    <property type="entry name" value="RINGv"/>
    <property type="match status" value="1"/>
</dbReference>
<protein>
    <submittedName>
        <fullName evidence="7">RING/U-box superfamily protein</fullName>
    </submittedName>
</protein>
<dbReference type="PANTHER" id="PTHR46158">
    <property type="entry name" value="OS02G0165000 PROTEIN"/>
    <property type="match status" value="1"/>
</dbReference>